<sequence length="514" mass="55875">METRSQWGTRAGFILAAVGSAVGLGNIWRFPAVAYDNGGGAFLIPYLFALLTAGIPILILEFTMGHKYRGSAPLTYRRMNKKTEFIGWWAVLVAFVISTYYSVIIAWAMSYSVFSFNLNWGSDTGAFLMGDYLKRTVAPGELGSLVPGVLIPLILVWVITLGILFKGVKKGIEIANRIFIPALVIVFLIIVIRAITLPGALDGLEAFFTPDFSRILDPEVWVAAYGQIFFSLSIAFAIMITYSSYLPKKSDLTNNAFITGFGNSSFEILAGIGVFAILGFMAGQVGVPVDEVVSAGVGLAFVVFPEIINQFPGLNALFGFLFFASLVLAGLTSLMSISETYISGLMDKFKISRGKAVAFGGGTAALISLLFATQGGLYLLDAADYFINQFGVALLGLIEVVLIAWVLREIKNLKEHANEISDIKLGSWWTVSLSFITPIVLGYMMYGLFKLNLLKQFTGEENTTGNYEGYSDAFILWGGWAVAAGALIVGIIMAITKWKKPSANEEENLKKEAQ</sequence>
<dbReference type="PROSITE" id="PS50267">
    <property type="entry name" value="NA_NEUROTRAN_SYMP_3"/>
    <property type="match status" value="1"/>
</dbReference>
<feature type="transmembrane region" description="Helical" evidence="6">
    <location>
        <begin position="386"/>
        <end position="407"/>
    </location>
</feature>
<accession>A0A916S0K1</accession>
<dbReference type="Proteomes" id="UP000613512">
    <property type="component" value="Unassembled WGS sequence"/>
</dbReference>
<dbReference type="NCBIfam" id="NF037979">
    <property type="entry name" value="Na_transp"/>
    <property type="match status" value="1"/>
</dbReference>
<dbReference type="PRINTS" id="PR00176">
    <property type="entry name" value="NANEUSMPORT"/>
</dbReference>
<dbReference type="PANTHER" id="PTHR42948">
    <property type="entry name" value="TRANSPORTER"/>
    <property type="match status" value="1"/>
</dbReference>
<dbReference type="GO" id="GO:0016020">
    <property type="term" value="C:membrane"/>
    <property type="evidence" value="ECO:0007669"/>
    <property type="project" value="UniProtKB-SubCell"/>
</dbReference>
<feature type="transmembrane region" description="Helical" evidence="6">
    <location>
        <begin position="356"/>
        <end position="380"/>
    </location>
</feature>
<evidence type="ECO:0000256" key="2">
    <source>
        <dbReference type="ARBA" id="ARBA00022448"/>
    </source>
</evidence>
<feature type="transmembrane region" description="Helical" evidence="6">
    <location>
        <begin position="178"/>
        <end position="201"/>
    </location>
</feature>
<name>A0A916S0K1_9BACI</name>
<evidence type="ECO:0000256" key="4">
    <source>
        <dbReference type="ARBA" id="ARBA00022989"/>
    </source>
</evidence>
<evidence type="ECO:0000256" key="6">
    <source>
        <dbReference type="SAM" id="Phobius"/>
    </source>
</evidence>
<dbReference type="CDD" id="cd10334">
    <property type="entry name" value="SLC6sbd_u1"/>
    <property type="match status" value="1"/>
</dbReference>
<feature type="transmembrane region" description="Helical" evidence="6">
    <location>
        <begin position="428"/>
        <end position="449"/>
    </location>
</feature>
<feature type="transmembrane region" description="Helical" evidence="6">
    <location>
        <begin position="85"/>
        <end position="109"/>
    </location>
</feature>
<comment type="caution">
    <text evidence="7">The sequence shown here is derived from an EMBL/GenBank/DDBJ whole genome shotgun (WGS) entry which is preliminary data.</text>
</comment>
<feature type="transmembrane region" description="Helical" evidence="6">
    <location>
        <begin position="266"/>
        <end position="287"/>
    </location>
</feature>
<dbReference type="InterPro" id="IPR037272">
    <property type="entry name" value="SNS_sf"/>
</dbReference>
<reference evidence="7" key="2">
    <citation type="submission" date="2020-09" db="EMBL/GenBank/DDBJ databases">
        <authorList>
            <person name="Sun Q."/>
            <person name="Zhou Y."/>
        </authorList>
    </citation>
    <scope>NUCLEOTIDE SEQUENCE</scope>
    <source>
        <strain evidence="7">CGMCC 1.12408</strain>
    </source>
</reference>
<dbReference type="PANTHER" id="PTHR42948:SF1">
    <property type="entry name" value="TRANSPORTER"/>
    <property type="match status" value="1"/>
</dbReference>
<keyword evidence="4 6" id="KW-1133">Transmembrane helix</keyword>
<keyword evidence="3 6" id="KW-0812">Transmembrane</keyword>
<evidence type="ECO:0000256" key="1">
    <source>
        <dbReference type="ARBA" id="ARBA00004141"/>
    </source>
</evidence>
<gene>
    <name evidence="7" type="ORF">GCM10008025_20450</name>
</gene>
<feature type="transmembrane region" description="Helical" evidence="6">
    <location>
        <begin position="43"/>
        <end position="64"/>
    </location>
</feature>
<dbReference type="Pfam" id="PF00209">
    <property type="entry name" value="SNF"/>
    <property type="match status" value="2"/>
</dbReference>
<comment type="subcellular location">
    <subcellularLocation>
        <location evidence="1">Membrane</location>
        <topology evidence="1">Multi-pass membrane protein</topology>
    </subcellularLocation>
</comment>
<evidence type="ECO:0000256" key="5">
    <source>
        <dbReference type="ARBA" id="ARBA00023136"/>
    </source>
</evidence>
<evidence type="ECO:0000256" key="3">
    <source>
        <dbReference type="ARBA" id="ARBA00022692"/>
    </source>
</evidence>
<reference evidence="7" key="1">
    <citation type="journal article" date="2014" name="Int. J. Syst. Evol. Microbiol.">
        <title>Complete genome sequence of Corynebacterium casei LMG S-19264T (=DSM 44701T), isolated from a smear-ripened cheese.</title>
        <authorList>
            <consortium name="US DOE Joint Genome Institute (JGI-PGF)"/>
            <person name="Walter F."/>
            <person name="Albersmeier A."/>
            <person name="Kalinowski J."/>
            <person name="Ruckert C."/>
        </authorList>
    </citation>
    <scope>NUCLEOTIDE SEQUENCE</scope>
    <source>
        <strain evidence="7">CGMCC 1.12408</strain>
    </source>
</reference>
<dbReference type="AlphaFoldDB" id="A0A916S0K1"/>
<feature type="transmembrane region" description="Helical" evidence="6">
    <location>
        <begin position="12"/>
        <end position="31"/>
    </location>
</feature>
<keyword evidence="2" id="KW-0813">Transport</keyword>
<feature type="transmembrane region" description="Helical" evidence="6">
    <location>
        <begin position="145"/>
        <end position="166"/>
    </location>
</feature>
<dbReference type="RefSeq" id="WP_188384570.1">
    <property type="nucleotide sequence ID" value="NZ_BMEY01000009.1"/>
</dbReference>
<proteinExistence type="predicted"/>
<keyword evidence="5 6" id="KW-0472">Membrane</keyword>
<protein>
    <submittedName>
        <fullName evidence="7">Transporter</fullName>
    </submittedName>
</protein>
<keyword evidence="8" id="KW-1185">Reference proteome</keyword>
<evidence type="ECO:0000313" key="8">
    <source>
        <dbReference type="Proteomes" id="UP000613512"/>
    </source>
</evidence>
<dbReference type="InterPro" id="IPR000175">
    <property type="entry name" value="Na/ntran_symport"/>
</dbReference>
<dbReference type="EMBL" id="BMEY01000009">
    <property type="protein sequence ID" value="GGA76773.1"/>
    <property type="molecule type" value="Genomic_DNA"/>
</dbReference>
<evidence type="ECO:0000313" key="7">
    <source>
        <dbReference type="EMBL" id="GGA76773.1"/>
    </source>
</evidence>
<dbReference type="SUPFAM" id="SSF161070">
    <property type="entry name" value="SNF-like"/>
    <property type="match status" value="1"/>
</dbReference>
<feature type="transmembrane region" description="Helical" evidence="6">
    <location>
        <begin position="314"/>
        <end position="335"/>
    </location>
</feature>
<feature type="transmembrane region" description="Helical" evidence="6">
    <location>
        <begin position="474"/>
        <end position="495"/>
    </location>
</feature>
<organism evidence="7 8">
    <name type="scientific">Ornithinibacillus halotolerans</name>
    <dbReference type="NCBI Taxonomy" id="1274357"/>
    <lineage>
        <taxon>Bacteria</taxon>
        <taxon>Bacillati</taxon>
        <taxon>Bacillota</taxon>
        <taxon>Bacilli</taxon>
        <taxon>Bacillales</taxon>
        <taxon>Bacillaceae</taxon>
        <taxon>Ornithinibacillus</taxon>
    </lineage>
</organism>
<feature type="transmembrane region" description="Helical" evidence="6">
    <location>
        <begin position="221"/>
        <end position="245"/>
    </location>
</feature>